<name>A0A8T0EEL1_ARGBR</name>
<protein>
    <submittedName>
        <fullName evidence="2">TD and POZ domain-containing protein 3</fullName>
    </submittedName>
</protein>
<sequence length="420" mass="47698">MAAALQRKCFSIDWRIENYKFLSEFDELYCQSPWFTVENLDGSKFCLGLYPSSQTSKTQMALCIERDINRFSAKEMILYFIFSLSSDQCPSLRFEKSFSDVFLGSSRSLLHLHKAEIYEKKEGKFILPDTMTIHCKMWQGQGLSEDGECVLITEPQVKHISVVGVVENCSELRYGMMKAIRIRSAPEETYFFSLSFGLTQEGTIFVQISPKDFKRMRVCKCVFYLLDRTGIEKECGKGKLILNIDGPVSGRRIPLQCSERSSTPLDGKYLSKDCLFLQCEIAFSSGKYESKFTKIKYAAELSKSNSETPVAQNQLASDRTPESSVTQIDTEVLQEENHHALTVQDDLLAALSDGLLSDTKLQTATETFPAHKIILSSRSPVFKAMFTNNMKETNNNCVQIEDLDADTVRRLLLFLYSDNL</sequence>
<evidence type="ECO:0000313" key="2">
    <source>
        <dbReference type="EMBL" id="KAF8771083.1"/>
    </source>
</evidence>
<comment type="caution">
    <text evidence="2">The sequence shown here is derived from an EMBL/GenBank/DDBJ whole genome shotgun (WGS) entry which is preliminary data.</text>
</comment>
<dbReference type="InterPro" id="IPR011333">
    <property type="entry name" value="SKP1/BTB/POZ_sf"/>
</dbReference>
<gene>
    <name evidence="2" type="ORF">HNY73_018537</name>
</gene>
<evidence type="ECO:0000313" key="3">
    <source>
        <dbReference type="Proteomes" id="UP000807504"/>
    </source>
</evidence>
<feature type="domain" description="BTB" evidence="1">
    <location>
        <begin position="357"/>
        <end position="420"/>
    </location>
</feature>
<keyword evidence="3" id="KW-1185">Reference proteome</keyword>
<dbReference type="PANTHER" id="PTHR24413">
    <property type="entry name" value="SPECKLE-TYPE POZ PROTEIN"/>
    <property type="match status" value="1"/>
</dbReference>
<reference evidence="2" key="1">
    <citation type="journal article" date="2020" name="bioRxiv">
        <title>Chromosome-level reference genome of the European wasp spider Argiope bruennichi: a resource for studies on range expansion and evolutionary adaptation.</title>
        <authorList>
            <person name="Sheffer M.M."/>
            <person name="Hoppe A."/>
            <person name="Krehenwinkel H."/>
            <person name="Uhl G."/>
            <person name="Kuss A.W."/>
            <person name="Jensen L."/>
            <person name="Jensen C."/>
            <person name="Gillespie R.G."/>
            <person name="Hoff K.J."/>
            <person name="Prost S."/>
        </authorList>
    </citation>
    <scope>NUCLEOTIDE SEQUENCE</scope>
</reference>
<dbReference type="InterPro" id="IPR008974">
    <property type="entry name" value="TRAF-like"/>
</dbReference>
<dbReference type="SUPFAM" id="SSF49599">
    <property type="entry name" value="TRAF domain-like"/>
    <property type="match status" value="1"/>
</dbReference>
<dbReference type="Gene3D" id="3.30.710.10">
    <property type="entry name" value="Potassium Channel Kv1.1, Chain A"/>
    <property type="match status" value="1"/>
</dbReference>
<proteinExistence type="predicted"/>
<dbReference type="PROSITE" id="PS50097">
    <property type="entry name" value="BTB"/>
    <property type="match status" value="1"/>
</dbReference>
<reference evidence="2" key="2">
    <citation type="submission" date="2020-06" db="EMBL/GenBank/DDBJ databases">
        <authorList>
            <person name="Sheffer M."/>
        </authorList>
    </citation>
    <scope>NUCLEOTIDE SEQUENCE</scope>
</reference>
<dbReference type="Pfam" id="PF00651">
    <property type="entry name" value="BTB"/>
    <property type="match status" value="1"/>
</dbReference>
<accession>A0A8T0EEL1</accession>
<dbReference type="CDD" id="cd18186">
    <property type="entry name" value="BTB_POZ_ZBTB_KLHL-like"/>
    <property type="match status" value="1"/>
</dbReference>
<dbReference type="Gene3D" id="2.60.210.10">
    <property type="entry name" value="Apoptosis, Tumor Necrosis Factor Receptor Associated Protein 2, Chain A"/>
    <property type="match status" value="1"/>
</dbReference>
<organism evidence="2 3">
    <name type="scientific">Argiope bruennichi</name>
    <name type="common">Wasp spider</name>
    <name type="synonym">Aranea bruennichi</name>
    <dbReference type="NCBI Taxonomy" id="94029"/>
    <lineage>
        <taxon>Eukaryota</taxon>
        <taxon>Metazoa</taxon>
        <taxon>Ecdysozoa</taxon>
        <taxon>Arthropoda</taxon>
        <taxon>Chelicerata</taxon>
        <taxon>Arachnida</taxon>
        <taxon>Araneae</taxon>
        <taxon>Araneomorphae</taxon>
        <taxon>Entelegynae</taxon>
        <taxon>Araneoidea</taxon>
        <taxon>Araneidae</taxon>
        <taxon>Argiope</taxon>
    </lineage>
</organism>
<dbReference type="InterPro" id="IPR000210">
    <property type="entry name" value="BTB/POZ_dom"/>
</dbReference>
<dbReference type="Proteomes" id="UP000807504">
    <property type="component" value="Unassembled WGS sequence"/>
</dbReference>
<dbReference type="AlphaFoldDB" id="A0A8T0EEL1"/>
<dbReference type="EMBL" id="JABXBU010002228">
    <property type="protein sequence ID" value="KAF8771083.1"/>
    <property type="molecule type" value="Genomic_DNA"/>
</dbReference>
<evidence type="ECO:0000259" key="1">
    <source>
        <dbReference type="PROSITE" id="PS50097"/>
    </source>
</evidence>
<dbReference type="SUPFAM" id="SSF54695">
    <property type="entry name" value="POZ domain"/>
    <property type="match status" value="1"/>
</dbReference>